<dbReference type="GO" id="GO:0006813">
    <property type="term" value="P:potassium ion transport"/>
    <property type="evidence" value="ECO:0007669"/>
    <property type="project" value="InterPro"/>
</dbReference>
<protein>
    <recommendedName>
        <fullName evidence="1">RCK C-terminal domain-containing protein</fullName>
    </recommendedName>
</protein>
<dbReference type="GO" id="GO:0008324">
    <property type="term" value="F:monoatomic cation transmembrane transporter activity"/>
    <property type="evidence" value="ECO:0007669"/>
    <property type="project" value="InterPro"/>
</dbReference>
<dbReference type="Gene3D" id="3.40.50.720">
    <property type="entry name" value="NAD(P)-binding Rossmann-like Domain"/>
    <property type="match status" value="1"/>
</dbReference>
<evidence type="ECO:0000259" key="1">
    <source>
        <dbReference type="PROSITE" id="PS51202"/>
    </source>
</evidence>
<dbReference type="Proteomes" id="UP000033035">
    <property type="component" value="Unassembled WGS sequence"/>
</dbReference>
<keyword evidence="3" id="KW-1185">Reference proteome</keyword>
<dbReference type="SUPFAM" id="SSF51735">
    <property type="entry name" value="NAD(P)-binding Rossmann-fold domains"/>
    <property type="match status" value="1"/>
</dbReference>
<gene>
    <name evidence="2" type="ORF">HMPREF1536_04929</name>
</gene>
<dbReference type="PATRIC" id="fig|1203610.3.peg.5024"/>
<dbReference type="InterPro" id="IPR003148">
    <property type="entry name" value="RCK_N"/>
</dbReference>
<dbReference type="STRING" id="1203610.HMPREF1536_04929"/>
<reference evidence="2 3" key="1">
    <citation type="submission" date="2013-04" db="EMBL/GenBank/DDBJ databases">
        <title>The Genome Sequence of Parabacteroides gordonii DSM 23371.</title>
        <authorList>
            <consortium name="The Broad Institute Genomics Platform"/>
            <person name="Earl A."/>
            <person name="Ward D."/>
            <person name="Feldgarden M."/>
            <person name="Gevers D."/>
            <person name="Martens E."/>
            <person name="Sakamoto M."/>
            <person name="Benno Y."/>
            <person name="Suzuki N."/>
            <person name="Matsunaga N."/>
            <person name="Koshihara K."/>
            <person name="Seki M."/>
            <person name="Komiya H."/>
            <person name="Walker B."/>
            <person name="Young S."/>
            <person name="Zeng Q."/>
            <person name="Gargeya S."/>
            <person name="Fitzgerald M."/>
            <person name="Haas B."/>
            <person name="Abouelleil A."/>
            <person name="Allen A.W."/>
            <person name="Alvarado L."/>
            <person name="Arachchi H.M."/>
            <person name="Berlin A.M."/>
            <person name="Chapman S.B."/>
            <person name="Gainer-Dewar J."/>
            <person name="Goldberg J."/>
            <person name="Griggs A."/>
            <person name="Gujja S."/>
            <person name="Hansen M."/>
            <person name="Howarth C."/>
            <person name="Imamovic A."/>
            <person name="Ireland A."/>
            <person name="Larimer J."/>
            <person name="McCowan C."/>
            <person name="Murphy C."/>
            <person name="Pearson M."/>
            <person name="Poon T.W."/>
            <person name="Priest M."/>
            <person name="Roberts A."/>
            <person name="Saif S."/>
            <person name="Shea T."/>
            <person name="Sisk P."/>
            <person name="Sykes S."/>
            <person name="Wortman J."/>
            <person name="Nusbaum C."/>
            <person name="Birren B."/>
        </authorList>
    </citation>
    <scope>NUCLEOTIDE SEQUENCE [LARGE SCALE GENOMIC DNA]</scope>
    <source>
        <strain evidence="2 3">MS-1</strain>
    </source>
</reference>
<comment type="caution">
    <text evidence="2">The sequence shown here is derived from an EMBL/GenBank/DDBJ whole genome shotgun (WGS) entry which is preliminary data.</text>
</comment>
<dbReference type="HOGENOM" id="CLU_046525_3_2_10"/>
<feature type="domain" description="RCK C-terminal" evidence="1">
    <location>
        <begin position="134"/>
        <end position="228"/>
    </location>
</feature>
<name>A0A0F5ITH1_9BACT</name>
<dbReference type="PANTHER" id="PTHR43833:SF7">
    <property type="entry name" value="KTR SYSTEM POTASSIUM UPTAKE PROTEIN C"/>
    <property type="match status" value="1"/>
</dbReference>
<dbReference type="Pfam" id="PF02254">
    <property type="entry name" value="TrkA_N"/>
    <property type="match status" value="1"/>
</dbReference>
<dbReference type="SUPFAM" id="SSF116726">
    <property type="entry name" value="TrkA C-terminal domain-like"/>
    <property type="match status" value="1"/>
</dbReference>
<dbReference type="Pfam" id="PF02080">
    <property type="entry name" value="TrkA_C"/>
    <property type="match status" value="1"/>
</dbReference>
<dbReference type="InterPro" id="IPR050721">
    <property type="entry name" value="Trk_Ktr_HKT_K-transport"/>
</dbReference>
<accession>A0A0F5ITH1</accession>
<dbReference type="InterPro" id="IPR006037">
    <property type="entry name" value="RCK_C"/>
</dbReference>
<dbReference type="AlphaFoldDB" id="A0A0F5ITH1"/>
<dbReference type="EMBL" id="AQHW01000027">
    <property type="protein sequence ID" value="KKB48462.1"/>
    <property type="molecule type" value="Genomic_DNA"/>
</dbReference>
<dbReference type="Gene3D" id="3.30.70.1450">
    <property type="entry name" value="Regulator of K+ conductance, C-terminal domain"/>
    <property type="match status" value="1"/>
</dbReference>
<dbReference type="RefSeq" id="WP_028728395.1">
    <property type="nucleotide sequence ID" value="NZ_AUAE01000030.1"/>
</dbReference>
<organism evidence="2 3">
    <name type="scientific">Parabacteroides gordonii MS-1 = DSM 23371</name>
    <dbReference type="NCBI Taxonomy" id="1203610"/>
    <lineage>
        <taxon>Bacteria</taxon>
        <taxon>Pseudomonadati</taxon>
        <taxon>Bacteroidota</taxon>
        <taxon>Bacteroidia</taxon>
        <taxon>Bacteroidales</taxon>
        <taxon>Tannerellaceae</taxon>
        <taxon>Parabacteroides</taxon>
    </lineage>
</organism>
<proteinExistence type="predicted"/>
<dbReference type="PANTHER" id="PTHR43833">
    <property type="entry name" value="POTASSIUM CHANNEL PROTEIN 2-RELATED-RELATED"/>
    <property type="match status" value="1"/>
</dbReference>
<evidence type="ECO:0000313" key="3">
    <source>
        <dbReference type="Proteomes" id="UP000033035"/>
    </source>
</evidence>
<dbReference type="InterPro" id="IPR036291">
    <property type="entry name" value="NAD(P)-bd_dom_sf"/>
</dbReference>
<sequence>MKFLVIGLGNLGRAIAENLTRIGDEVIGVDINLHKVEAVKQTISGSVSLDTTDRDALNTLPLNEMDAIFVTYGKNFGTSVQTVALLKSLDVSRLIVRSISPIHETVIRSIGVSEIIRPEQDYAATYASQSLLGDLFQRWYPVTETHHLYKIKTPGTLVGQTLKTIDFQTNFGIRLVGIERSREVRNLIGLKQTQYDVVDPLTDDLVLEANDILILFGKMEVLHKIKEL</sequence>
<dbReference type="InterPro" id="IPR036721">
    <property type="entry name" value="RCK_C_sf"/>
</dbReference>
<evidence type="ECO:0000313" key="2">
    <source>
        <dbReference type="EMBL" id="KKB48462.1"/>
    </source>
</evidence>
<dbReference type="PROSITE" id="PS51202">
    <property type="entry name" value="RCK_C"/>
    <property type="match status" value="1"/>
</dbReference>